<dbReference type="PANTHER" id="PTHR46488:SF1">
    <property type="entry name" value="AP-5 COMPLEX SUBUNIT ZETA-1"/>
    <property type="match status" value="1"/>
</dbReference>
<feature type="domain" description="AP-5 complex subunit zeta-1 ARM repeats" evidence="1">
    <location>
        <begin position="297"/>
        <end position="420"/>
    </location>
</feature>
<comment type="caution">
    <text evidence="3">The sequence shown here is derived from an EMBL/GenBank/DDBJ whole genome shotgun (WGS) entry which is preliminary data.</text>
</comment>
<dbReference type="OrthoDB" id="17899at2759"/>
<accession>A0A2P6NKZ4</accession>
<proteinExistence type="predicted"/>
<evidence type="ECO:0000259" key="1">
    <source>
        <dbReference type="Pfam" id="PF14764"/>
    </source>
</evidence>
<gene>
    <name evidence="3" type="ORF">PROFUN_09281</name>
</gene>
<feature type="domain" description="AP-5 complex subunit zeta-1 C-terminal TPR" evidence="2">
    <location>
        <begin position="435"/>
        <end position="800"/>
    </location>
</feature>
<evidence type="ECO:0000313" key="4">
    <source>
        <dbReference type="Proteomes" id="UP000241769"/>
    </source>
</evidence>
<dbReference type="AlphaFoldDB" id="A0A2P6NKZ4"/>
<dbReference type="PANTHER" id="PTHR46488">
    <property type="entry name" value="AP-5 COMPLEX SUBUNIT ZETA-1"/>
    <property type="match status" value="1"/>
</dbReference>
<dbReference type="InParanoid" id="A0A2P6NKZ4"/>
<protein>
    <submittedName>
        <fullName evidence="3">Uncharacterized protein</fullName>
    </submittedName>
</protein>
<dbReference type="EMBL" id="MDYQ01000060">
    <property type="protein sequence ID" value="PRP84608.1"/>
    <property type="molecule type" value="Genomic_DNA"/>
</dbReference>
<dbReference type="InterPro" id="IPR055450">
    <property type="entry name" value="AP5Z1_ARM"/>
</dbReference>
<dbReference type="Proteomes" id="UP000241769">
    <property type="component" value="Unassembled WGS sequence"/>
</dbReference>
<sequence>MDLSSTAKKALIIAVKNRGRDLLDALRQLYVVATSDASPSNVPPEIYDLLWQLLGDTSFSVKGRLLCVSILSILRTKNQRELSSRLPPRSVPDPRSLSLYVHLISRCLDRDLSRDLLSSLLSWYRSRGQDHNDKVLPLLCQTAETHRDVWSEGKVSTLENSLSDVLTGTPVYRRQSSGMQKKTSHDYFTVLSRLEEKGEVTTDEQMSHVMAFSCLQRWIHAIYTAEGPELGLGVGSSDDEGNQGTSRISTRFEESTVDICLRIMEQASLSQQQSSSSFKSITSVTSPEKKKEGRGLAEVCTVEVVRILDHICRENTSVLPRVAPTLKKILARAAKPAGEKPLTVYNAHVMLSVIEFFICHGHVMMHDVGPAMRIFFHEHLPKFLDDPYLAFELLKLYTKNRERILFQSNLFSVHFLPLFKVFAWSPRSSYRDIKYLLPCFLSARSCLEIFHHIIDLPLVAALLERSQNEKEGSADSESAQGSNSSFGNYRELIKRSSSMRDNLVTYRVLYNHFLRNENGVTVNLWDSISSLVDQFVTDVPPSQRVSDVCFLCPSLLDKFFEVMIENTDSREASWQDLWTELLPIMFRRLSQIYPVASYQASIRRVIENKILSLFGTHPIMIPIHRVLIFDAIREATNPETQELVINLIYILGEYTSSDSLNLTVKLMDELHEVLELMVFERLSLIKLGITSVHDELPSEEIVRGTDTSTDTRFLLVLISALTKLASRWQAIASKVMLCLAKVMSREQFLDPAVAQRAGECITLLKDPSVAAAVYDVPHTFGRRKGHTDENSSLPFILRPILPLKESRQLHDFLP</sequence>
<dbReference type="STRING" id="1890364.A0A2P6NKZ4"/>
<dbReference type="InterPro" id="IPR056856">
    <property type="entry name" value="TPR_AP5Z1_C"/>
</dbReference>
<evidence type="ECO:0000313" key="3">
    <source>
        <dbReference type="EMBL" id="PRP84608.1"/>
    </source>
</evidence>
<evidence type="ECO:0000259" key="2">
    <source>
        <dbReference type="Pfam" id="PF25154"/>
    </source>
</evidence>
<dbReference type="InterPro" id="IPR016024">
    <property type="entry name" value="ARM-type_fold"/>
</dbReference>
<reference evidence="3 4" key="1">
    <citation type="journal article" date="2018" name="Genome Biol. Evol.">
        <title>Multiple Roots of Fruiting Body Formation in Amoebozoa.</title>
        <authorList>
            <person name="Hillmann F."/>
            <person name="Forbes G."/>
            <person name="Novohradska S."/>
            <person name="Ferling I."/>
            <person name="Riege K."/>
            <person name="Groth M."/>
            <person name="Westermann M."/>
            <person name="Marz M."/>
            <person name="Spaller T."/>
            <person name="Winckler T."/>
            <person name="Schaap P."/>
            <person name="Glockner G."/>
        </authorList>
    </citation>
    <scope>NUCLEOTIDE SEQUENCE [LARGE SCALE GENOMIC DNA]</scope>
    <source>
        <strain evidence="3 4">Jena</strain>
    </source>
</reference>
<dbReference type="InterPro" id="IPR028222">
    <property type="entry name" value="AP5Z1"/>
</dbReference>
<organism evidence="3 4">
    <name type="scientific">Planoprotostelium fungivorum</name>
    <dbReference type="NCBI Taxonomy" id="1890364"/>
    <lineage>
        <taxon>Eukaryota</taxon>
        <taxon>Amoebozoa</taxon>
        <taxon>Evosea</taxon>
        <taxon>Variosea</taxon>
        <taxon>Cavosteliida</taxon>
        <taxon>Cavosteliaceae</taxon>
        <taxon>Planoprotostelium</taxon>
    </lineage>
</organism>
<dbReference type="Pfam" id="PF14764">
    <property type="entry name" value="SPG48"/>
    <property type="match status" value="1"/>
</dbReference>
<dbReference type="SUPFAM" id="SSF48371">
    <property type="entry name" value="ARM repeat"/>
    <property type="match status" value="1"/>
</dbReference>
<keyword evidence="4" id="KW-1185">Reference proteome</keyword>
<dbReference type="FunCoup" id="A0A2P6NKZ4">
    <property type="interactions" value="8"/>
</dbReference>
<name>A0A2P6NKZ4_9EUKA</name>
<dbReference type="GO" id="GO:0044599">
    <property type="term" value="C:AP-5 adaptor complex"/>
    <property type="evidence" value="ECO:0007669"/>
    <property type="project" value="InterPro"/>
</dbReference>
<dbReference type="Pfam" id="PF25154">
    <property type="entry name" value="TPR_AP5Z1_C"/>
    <property type="match status" value="1"/>
</dbReference>